<dbReference type="EMBL" id="FMYF01000002">
    <property type="protein sequence ID" value="SDB80639.1"/>
    <property type="molecule type" value="Genomic_DNA"/>
</dbReference>
<dbReference type="PROSITE" id="PS50850">
    <property type="entry name" value="MFS"/>
    <property type="match status" value="1"/>
</dbReference>
<feature type="transmembrane region" description="Helical" evidence="7">
    <location>
        <begin position="268"/>
        <end position="287"/>
    </location>
</feature>
<feature type="transmembrane region" description="Helical" evidence="7">
    <location>
        <begin position="82"/>
        <end position="99"/>
    </location>
</feature>
<evidence type="ECO:0000256" key="5">
    <source>
        <dbReference type="ARBA" id="ARBA00022989"/>
    </source>
</evidence>
<dbReference type="Pfam" id="PF07690">
    <property type="entry name" value="MFS_1"/>
    <property type="match status" value="1"/>
</dbReference>
<evidence type="ECO:0000259" key="8">
    <source>
        <dbReference type="PROSITE" id="PS50850"/>
    </source>
</evidence>
<feature type="transmembrane region" description="Helical" evidence="7">
    <location>
        <begin position="339"/>
        <end position="357"/>
    </location>
</feature>
<feature type="transmembrane region" description="Helical" evidence="7">
    <location>
        <begin position="51"/>
        <end position="70"/>
    </location>
</feature>
<sequence length="646" mass="66947">MAPRTRTDRRTPDSLLITILAATGVMVALQPTLLIPLLPELPKLLGTGYDNVSWVVTATLLTSAVATPIVSKLADMYGKRRMVLACLVLMGIGSVLGALSNSLALVVAGRALQGLAAGLAPVGMSIMRDELPREKVGGGVALMSSTIGIGSALGLPTAGLITAHYSWHALFWVSAAAAAVLVVLVALFVPESSVRTPGRFDLVGAVLLSGALVSLLLAVTKGGHWGWWSHTTLLCVLLGVVLLAAWLPWELRTPNPMVDLRTAVRRPVLLTNLATLLLGFSMFGNMQSTTQLLQLPRATGYGFELSILVTGLAMVPSSLAMVVFSPIGAVLVRRIGARNTIIVGGVVLALGYIQRIIVMDHVWHIILGSVIASAGTALAYAAIPTVIMGAVPITETAAANGLNVLLRSVGTSAASALLAALLTDVTMTVGTSTLPGVDAFLYNFWLDAAAALVAALIIVFLPRARSMVKATTAAREHVWAGTVTSGGRPVRHGVVTLLTPDGEQLDWGRVDPDGSYRVALPGAGRYLRVAAADGWQPVSAVVEVAGPEDLAVELGPRLQLAGTVTRAGRPVADALVTLTRASGELESTTRTDGAGGYHLPLRAPGRHVLTAADIPGAEAASVAVLLTGAARTIDVDLAGDKEMVSA</sequence>
<feature type="transmembrane region" description="Helical" evidence="7">
    <location>
        <begin position="225"/>
        <end position="247"/>
    </location>
</feature>
<evidence type="ECO:0000256" key="3">
    <source>
        <dbReference type="ARBA" id="ARBA00022475"/>
    </source>
</evidence>
<dbReference type="InterPro" id="IPR011701">
    <property type="entry name" value="MFS"/>
</dbReference>
<dbReference type="SUPFAM" id="SSF49478">
    <property type="entry name" value="Cna protein B-type domain"/>
    <property type="match status" value="1"/>
</dbReference>
<dbReference type="GO" id="GO:0004180">
    <property type="term" value="F:carboxypeptidase activity"/>
    <property type="evidence" value="ECO:0007669"/>
    <property type="project" value="UniProtKB-KW"/>
</dbReference>
<dbReference type="PANTHER" id="PTHR42718:SF46">
    <property type="entry name" value="BLR6921 PROTEIN"/>
    <property type="match status" value="1"/>
</dbReference>
<dbReference type="STRING" id="1577474.GA0111570_102430"/>
<keyword evidence="9" id="KW-0645">Protease</keyword>
<comment type="subcellular location">
    <subcellularLocation>
        <location evidence="1">Cell membrane</location>
        <topology evidence="1">Multi-pass membrane protein</topology>
    </subcellularLocation>
</comment>
<name>A0A1G6GFG7_9ACTN</name>
<evidence type="ECO:0000256" key="4">
    <source>
        <dbReference type="ARBA" id="ARBA00022692"/>
    </source>
</evidence>
<keyword evidence="4 7" id="KW-0812">Transmembrane</keyword>
<feature type="transmembrane region" description="Helical" evidence="7">
    <location>
        <begin position="169"/>
        <end position="188"/>
    </location>
</feature>
<feature type="transmembrane region" description="Helical" evidence="7">
    <location>
        <begin position="15"/>
        <end position="39"/>
    </location>
</feature>
<gene>
    <name evidence="9" type="ORF">GA0111570_102430</name>
</gene>
<reference evidence="9 10" key="1">
    <citation type="submission" date="2016-06" db="EMBL/GenBank/DDBJ databases">
        <authorList>
            <person name="Olsen C.W."/>
            <person name="Carey S."/>
            <person name="Hinshaw L."/>
            <person name="Karasin A.I."/>
        </authorList>
    </citation>
    <scope>NUCLEOTIDE SEQUENCE [LARGE SCALE GENOMIC DNA]</scope>
    <source>
        <strain evidence="9 10">LZ-22</strain>
    </source>
</reference>
<keyword evidence="9" id="KW-0378">Hydrolase</keyword>
<dbReference type="GO" id="GO:0005886">
    <property type="term" value="C:plasma membrane"/>
    <property type="evidence" value="ECO:0007669"/>
    <property type="project" value="UniProtKB-SubCell"/>
</dbReference>
<evidence type="ECO:0000256" key="6">
    <source>
        <dbReference type="ARBA" id="ARBA00023136"/>
    </source>
</evidence>
<feature type="transmembrane region" description="Helical" evidence="7">
    <location>
        <begin position="404"/>
        <end position="422"/>
    </location>
</feature>
<proteinExistence type="predicted"/>
<evidence type="ECO:0000256" key="2">
    <source>
        <dbReference type="ARBA" id="ARBA00022448"/>
    </source>
</evidence>
<feature type="transmembrane region" description="Helical" evidence="7">
    <location>
        <begin position="200"/>
        <end position="219"/>
    </location>
</feature>
<dbReference type="InterPro" id="IPR036259">
    <property type="entry name" value="MFS_trans_sf"/>
</dbReference>
<dbReference type="CDD" id="cd17504">
    <property type="entry name" value="MFS_MMR_MDR_like"/>
    <property type="match status" value="1"/>
</dbReference>
<evidence type="ECO:0000313" key="10">
    <source>
        <dbReference type="Proteomes" id="UP000199086"/>
    </source>
</evidence>
<evidence type="ECO:0000256" key="1">
    <source>
        <dbReference type="ARBA" id="ARBA00004651"/>
    </source>
</evidence>
<dbReference type="Gene3D" id="2.60.40.1120">
    <property type="entry name" value="Carboxypeptidase-like, regulatory domain"/>
    <property type="match status" value="1"/>
</dbReference>
<accession>A0A1G6GFG7</accession>
<evidence type="ECO:0000313" key="9">
    <source>
        <dbReference type="EMBL" id="SDB80639.1"/>
    </source>
</evidence>
<feature type="transmembrane region" description="Helical" evidence="7">
    <location>
        <begin position="442"/>
        <end position="461"/>
    </location>
</feature>
<keyword evidence="9" id="KW-0121">Carboxypeptidase</keyword>
<evidence type="ECO:0000256" key="7">
    <source>
        <dbReference type="SAM" id="Phobius"/>
    </source>
</evidence>
<feature type="transmembrane region" description="Helical" evidence="7">
    <location>
        <begin position="307"/>
        <end position="332"/>
    </location>
</feature>
<feature type="domain" description="Major facilitator superfamily (MFS) profile" evidence="8">
    <location>
        <begin position="16"/>
        <end position="466"/>
    </location>
</feature>
<dbReference type="Pfam" id="PF13620">
    <property type="entry name" value="CarboxypepD_reg"/>
    <property type="match status" value="1"/>
</dbReference>
<dbReference type="Gene3D" id="1.20.1720.10">
    <property type="entry name" value="Multidrug resistance protein D"/>
    <property type="match status" value="1"/>
</dbReference>
<dbReference type="Proteomes" id="UP000199086">
    <property type="component" value="Unassembled WGS sequence"/>
</dbReference>
<keyword evidence="2" id="KW-0813">Transport</keyword>
<organism evidence="9 10">
    <name type="scientific">Raineyella antarctica</name>
    <dbReference type="NCBI Taxonomy" id="1577474"/>
    <lineage>
        <taxon>Bacteria</taxon>
        <taxon>Bacillati</taxon>
        <taxon>Actinomycetota</taxon>
        <taxon>Actinomycetes</taxon>
        <taxon>Propionibacteriales</taxon>
        <taxon>Propionibacteriaceae</taxon>
        <taxon>Raineyella</taxon>
    </lineage>
</organism>
<feature type="transmembrane region" description="Helical" evidence="7">
    <location>
        <begin position="363"/>
        <end position="383"/>
    </location>
</feature>
<keyword evidence="5 7" id="KW-1133">Transmembrane helix</keyword>
<dbReference type="InterPro" id="IPR020846">
    <property type="entry name" value="MFS_dom"/>
</dbReference>
<protein>
    <submittedName>
        <fullName evidence="9">Carboxypeptidase regulatory-like domain-containing protein</fullName>
    </submittedName>
</protein>
<dbReference type="SUPFAM" id="SSF103473">
    <property type="entry name" value="MFS general substrate transporter"/>
    <property type="match status" value="1"/>
</dbReference>
<dbReference type="Gene3D" id="1.20.1250.20">
    <property type="entry name" value="MFS general substrate transporter like domains"/>
    <property type="match status" value="1"/>
</dbReference>
<keyword evidence="6 7" id="KW-0472">Membrane</keyword>
<feature type="transmembrane region" description="Helical" evidence="7">
    <location>
        <begin position="139"/>
        <end position="163"/>
    </location>
</feature>
<feature type="transmembrane region" description="Helical" evidence="7">
    <location>
        <begin position="105"/>
        <end position="127"/>
    </location>
</feature>
<dbReference type="PANTHER" id="PTHR42718">
    <property type="entry name" value="MAJOR FACILITATOR SUPERFAMILY MULTIDRUG TRANSPORTER MFSC"/>
    <property type="match status" value="1"/>
</dbReference>
<dbReference type="AlphaFoldDB" id="A0A1G6GFG7"/>
<keyword evidence="10" id="KW-1185">Reference proteome</keyword>
<keyword evidence="3" id="KW-1003">Cell membrane</keyword>
<dbReference type="GO" id="GO:0022857">
    <property type="term" value="F:transmembrane transporter activity"/>
    <property type="evidence" value="ECO:0007669"/>
    <property type="project" value="InterPro"/>
</dbReference>
<dbReference type="OrthoDB" id="4484751at2"/>